<evidence type="ECO:0000256" key="1">
    <source>
        <dbReference type="ARBA" id="ARBA00005331"/>
    </source>
</evidence>
<dbReference type="Proteomes" id="UP000094801">
    <property type="component" value="Unassembled WGS sequence"/>
</dbReference>
<dbReference type="Gene3D" id="1.20.5.170">
    <property type="match status" value="1"/>
</dbReference>
<gene>
    <name evidence="4" type="ORF">CANARDRAFT_197904</name>
</gene>
<dbReference type="Pfam" id="PF08614">
    <property type="entry name" value="ATG16"/>
    <property type="match status" value="1"/>
</dbReference>
<proteinExistence type="inferred from homology"/>
<evidence type="ECO:0000259" key="3">
    <source>
        <dbReference type="Pfam" id="PF08614"/>
    </source>
</evidence>
<evidence type="ECO:0000313" key="4">
    <source>
        <dbReference type="EMBL" id="ODV85736.1"/>
    </source>
</evidence>
<dbReference type="AlphaFoldDB" id="A0A1E4T1X1"/>
<keyword evidence="5" id="KW-1185">Reference proteome</keyword>
<reference evidence="5" key="1">
    <citation type="submission" date="2016-04" db="EMBL/GenBank/DDBJ databases">
        <title>Comparative genomics of biotechnologically important yeasts.</title>
        <authorList>
            <consortium name="DOE Joint Genome Institute"/>
            <person name="Riley R."/>
            <person name="Haridas S."/>
            <person name="Wolfe K.H."/>
            <person name="Lopes M.R."/>
            <person name="Hittinger C.T."/>
            <person name="Goker M."/>
            <person name="Salamov A."/>
            <person name="Wisecaver J."/>
            <person name="Long T.M."/>
            <person name="Aerts A.L."/>
            <person name="Barry K."/>
            <person name="Choi C."/>
            <person name="Clum A."/>
            <person name="Coughlan A.Y."/>
            <person name="Deshpande S."/>
            <person name="Douglass A.P."/>
            <person name="Hanson S.J."/>
            <person name="Klenk H.-P."/>
            <person name="Labutti K."/>
            <person name="Lapidus A."/>
            <person name="Lindquist E."/>
            <person name="Lipzen A."/>
            <person name="Meier-Kolthoff J.P."/>
            <person name="Ohm R.A."/>
            <person name="Otillar R.P."/>
            <person name="Pangilinan J."/>
            <person name="Peng Y."/>
            <person name="Rokas A."/>
            <person name="Rosa C.A."/>
            <person name="Scheuner C."/>
            <person name="Sibirny A.A."/>
            <person name="Slot J.C."/>
            <person name="Stielow J.B."/>
            <person name="Sun H."/>
            <person name="Kurtzman C.P."/>
            <person name="Blackwell M."/>
            <person name="Grigoriev I.V."/>
            <person name="Jeffries T.W."/>
        </authorList>
    </citation>
    <scope>NUCLEOTIDE SEQUENCE [LARGE SCALE GENOMIC DNA]</scope>
    <source>
        <strain evidence="5">NRRL YB-2248</strain>
    </source>
</reference>
<evidence type="ECO:0000256" key="2">
    <source>
        <dbReference type="SAM" id="Coils"/>
    </source>
</evidence>
<name>A0A1E4T1X1_9ASCO</name>
<dbReference type="EMBL" id="KV453851">
    <property type="protein sequence ID" value="ODV85736.1"/>
    <property type="molecule type" value="Genomic_DNA"/>
</dbReference>
<protein>
    <recommendedName>
        <fullName evidence="3">Autophagy-related protein 16 domain-containing protein</fullName>
    </recommendedName>
</protein>
<dbReference type="CDD" id="cd22887">
    <property type="entry name" value="Atg16_CCD"/>
    <property type="match status" value="1"/>
</dbReference>
<dbReference type="STRING" id="983967.A0A1E4T1X1"/>
<keyword evidence="2" id="KW-0175">Coiled coil</keyword>
<dbReference type="InterPro" id="IPR013923">
    <property type="entry name" value="Autophagy-rel_prot_16_dom"/>
</dbReference>
<comment type="similarity">
    <text evidence="1">Belongs to the ATG16 family.</text>
</comment>
<accession>A0A1E4T1X1</accession>
<sequence length="192" mass="22103">MSTSTWKTEILNRLIERDNLSKSSAGIYKSFDSLNAKIVRLREEIDRLHQDNTKLELSNALGERDILKQELESKNLQIEAYKAKNNSQLSEIRTYEKNLALLTEGYKTLQNRLKRLQEETKVKNQNIEIVNDDLLSLQIENNLLNVKVAKLTAENNELVERWMAKVSEDAQVLNDANEVLELSRKSMSPSEG</sequence>
<feature type="coiled-coil region" evidence="2">
    <location>
        <begin position="31"/>
        <end position="161"/>
    </location>
</feature>
<organism evidence="4 5">
    <name type="scientific">[Candida] arabinofermentans NRRL YB-2248</name>
    <dbReference type="NCBI Taxonomy" id="983967"/>
    <lineage>
        <taxon>Eukaryota</taxon>
        <taxon>Fungi</taxon>
        <taxon>Dikarya</taxon>
        <taxon>Ascomycota</taxon>
        <taxon>Saccharomycotina</taxon>
        <taxon>Pichiomycetes</taxon>
        <taxon>Pichiales</taxon>
        <taxon>Pichiaceae</taxon>
        <taxon>Ogataea</taxon>
        <taxon>Ogataea/Candida clade</taxon>
    </lineage>
</organism>
<dbReference type="OrthoDB" id="8949486at2759"/>
<feature type="domain" description="Autophagy-related protein 16" evidence="3">
    <location>
        <begin position="53"/>
        <end position="174"/>
    </location>
</feature>
<evidence type="ECO:0000313" key="5">
    <source>
        <dbReference type="Proteomes" id="UP000094801"/>
    </source>
</evidence>